<evidence type="ECO:0000313" key="2">
    <source>
        <dbReference type="Proteomes" id="UP001163321"/>
    </source>
</evidence>
<organism evidence="1 2">
    <name type="scientific">Peronosclerospora sorghi</name>
    <dbReference type="NCBI Taxonomy" id="230839"/>
    <lineage>
        <taxon>Eukaryota</taxon>
        <taxon>Sar</taxon>
        <taxon>Stramenopiles</taxon>
        <taxon>Oomycota</taxon>
        <taxon>Peronosporomycetes</taxon>
        <taxon>Peronosporales</taxon>
        <taxon>Peronosporaceae</taxon>
        <taxon>Peronosclerospora</taxon>
    </lineage>
</organism>
<gene>
    <name evidence="1" type="ORF">PsorP6_017067</name>
</gene>
<name>A0ACC0WFB3_9STRA</name>
<accession>A0ACC0WFB3</accession>
<dbReference type="EMBL" id="CM047581">
    <property type="protein sequence ID" value="KAI9916623.1"/>
    <property type="molecule type" value="Genomic_DNA"/>
</dbReference>
<proteinExistence type="predicted"/>
<comment type="caution">
    <text evidence="1">The sequence shown here is derived from an EMBL/GenBank/DDBJ whole genome shotgun (WGS) entry which is preliminary data.</text>
</comment>
<reference evidence="1 2" key="1">
    <citation type="journal article" date="2022" name="bioRxiv">
        <title>The genome of the oomycete Peronosclerospora sorghi, a cosmopolitan pathogen of maize and sorghum, is inflated with dispersed pseudogenes.</title>
        <authorList>
            <person name="Fletcher K."/>
            <person name="Martin F."/>
            <person name="Isakeit T."/>
            <person name="Cavanaugh K."/>
            <person name="Magill C."/>
            <person name="Michelmore R."/>
        </authorList>
    </citation>
    <scope>NUCLEOTIDE SEQUENCE [LARGE SCALE GENOMIC DNA]</scope>
    <source>
        <strain evidence="1">P6</strain>
    </source>
</reference>
<sequence>MNELDRREFPQEETQQVALCVKKKLGKGTYLQSALDPPDVLSDALAVAYVAASLAAIARSSASSLRRFNGELHRRLHEHFSNQFHK</sequence>
<keyword evidence="2" id="KW-1185">Reference proteome</keyword>
<dbReference type="Proteomes" id="UP001163321">
    <property type="component" value="Chromosome 2"/>
</dbReference>
<evidence type="ECO:0000313" key="1">
    <source>
        <dbReference type="EMBL" id="KAI9916623.1"/>
    </source>
</evidence>
<protein>
    <submittedName>
        <fullName evidence="1">Uncharacterized protein</fullName>
    </submittedName>
</protein>